<evidence type="ECO:0000256" key="1">
    <source>
        <dbReference type="SAM" id="Phobius"/>
    </source>
</evidence>
<dbReference type="Pfam" id="PF08570">
    <property type="entry name" value="DUF1761"/>
    <property type="match status" value="1"/>
</dbReference>
<sequence length="136" mass="15378">MDFNWPAVLVGMLVFSFAGVILYAPIHAWGRKWNQWSGFSRRANLVILFIGGLFAGFLLSTAMTHIIHTTVAQMDWSWMFASIFLSFLLWLGIYGTSILVMGLHHKHHPKVMFLHLTNGLIAMLMVGITIGLFPML</sequence>
<accession>A0A7X1Z9B4</accession>
<evidence type="ECO:0000313" key="3">
    <source>
        <dbReference type="Proteomes" id="UP000439550"/>
    </source>
</evidence>
<proteinExistence type="predicted"/>
<feature type="transmembrane region" description="Helical" evidence="1">
    <location>
        <begin position="113"/>
        <end position="133"/>
    </location>
</feature>
<feature type="transmembrane region" description="Helical" evidence="1">
    <location>
        <begin position="79"/>
        <end position="101"/>
    </location>
</feature>
<feature type="transmembrane region" description="Helical" evidence="1">
    <location>
        <begin position="6"/>
        <end position="24"/>
    </location>
</feature>
<dbReference type="EMBL" id="WITJ01000013">
    <property type="protein sequence ID" value="MQW40235.1"/>
    <property type="molecule type" value="Genomic_DNA"/>
</dbReference>
<organism evidence="2 3">
    <name type="scientific">Lactococcus hircilactis</name>
    <dbReference type="NCBI Taxonomy" id="1494462"/>
    <lineage>
        <taxon>Bacteria</taxon>
        <taxon>Bacillati</taxon>
        <taxon>Bacillota</taxon>
        <taxon>Bacilli</taxon>
        <taxon>Lactobacillales</taxon>
        <taxon>Streptococcaceae</taxon>
        <taxon>Lactococcus</taxon>
    </lineage>
</organism>
<keyword evidence="1" id="KW-0812">Transmembrane</keyword>
<comment type="caution">
    <text evidence="2">The sequence shown here is derived from an EMBL/GenBank/DDBJ whole genome shotgun (WGS) entry which is preliminary data.</text>
</comment>
<gene>
    <name evidence="2" type="ORF">GHI93_09880</name>
</gene>
<keyword evidence="1" id="KW-1133">Transmembrane helix</keyword>
<protein>
    <submittedName>
        <fullName evidence="2">DUF1761 family protein</fullName>
    </submittedName>
</protein>
<dbReference type="InterPro" id="IPR013879">
    <property type="entry name" value="DUF1761"/>
</dbReference>
<keyword evidence="1" id="KW-0472">Membrane</keyword>
<feature type="transmembrane region" description="Helical" evidence="1">
    <location>
        <begin position="45"/>
        <end position="67"/>
    </location>
</feature>
<dbReference type="Proteomes" id="UP000439550">
    <property type="component" value="Unassembled WGS sequence"/>
</dbReference>
<keyword evidence="3" id="KW-1185">Reference proteome</keyword>
<evidence type="ECO:0000313" key="2">
    <source>
        <dbReference type="EMBL" id="MQW40235.1"/>
    </source>
</evidence>
<dbReference type="AlphaFoldDB" id="A0A7X1Z9B4"/>
<name>A0A7X1Z9B4_9LACT</name>
<dbReference type="RefSeq" id="WP_153496894.1">
    <property type="nucleotide sequence ID" value="NZ_CAXYUY010000018.1"/>
</dbReference>
<reference evidence="2 3" key="1">
    <citation type="submission" date="2019-10" db="EMBL/GenBank/DDBJ databases">
        <authorList>
            <person name="Dong K."/>
        </authorList>
    </citation>
    <scope>NUCLEOTIDE SEQUENCE [LARGE SCALE GENOMIC DNA]</scope>
    <source>
        <strain evidence="2 3">DSM 28960</strain>
    </source>
</reference>